<evidence type="ECO:0000313" key="2">
    <source>
        <dbReference type="EMBL" id="MDP9842546.1"/>
    </source>
</evidence>
<organism evidence="2 3">
    <name type="scientific">Streptosporangium lutulentum</name>
    <dbReference type="NCBI Taxonomy" id="1461250"/>
    <lineage>
        <taxon>Bacteria</taxon>
        <taxon>Bacillati</taxon>
        <taxon>Actinomycetota</taxon>
        <taxon>Actinomycetes</taxon>
        <taxon>Streptosporangiales</taxon>
        <taxon>Streptosporangiaceae</taxon>
        <taxon>Streptosporangium</taxon>
    </lineage>
</organism>
<proteinExistence type="predicted"/>
<reference evidence="2 3" key="1">
    <citation type="submission" date="2023-07" db="EMBL/GenBank/DDBJ databases">
        <title>Sequencing the genomes of 1000 actinobacteria strains.</title>
        <authorList>
            <person name="Klenk H.-P."/>
        </authorList>
    </citation>
    <scope>NUCLEOTIDE SEQUENCE [LARGE SCALE GENOMIC DNA]</scope>
    <source>
        <strain evidence="2 3">DSM 46740</strain>
    </source>
</reference>
<dbReference type="Proteomes" id="UP001225356">
    <property type="component" value="Unassembled WGS sequence"/>
</dbReference>
<accession>A0ABT9Q728</accession>
<feature type="region of interest" description="Disordered" evidence="1">
    <location>
        <begin position="29"/>
        <end position="50"/>
    </location>
</feature>
<comment type="caution">
    <text evidence="2">The sequence shown here is derived from an EMBL/GenBank/DDBJ whole genome shotgun (WGS) entry which is preliminary data.</text>
</comment>
<sequence length="79" mass="8284">MVDQPEAKAVADPTHFIVDLPDSLAGGARQAGGFGMTPKLDDGPTTYMTGEEGGEYTTYMTGEEGGDYTTYAIGEEGGW</sequence>
<keyword evidence="3" id="KW-1185">Reference proteome</keyword>
<gene>
    <name evidence="2" type="ORF">J2853_001757</name>
</gene>
<evidence type="ECO:0000256" key="1">
    <source>
        <dbReference type="SAM" id="MobiDB-lite"/>
    </source>
</evidence>
<dbReference type="EMBL" id="JAUSQU010000001">
    <property type="protein sequence ID" value="MDP9842546.1"/>
    <property type="molecule type" value="Genomic_DNA"/>
</dbReference>
<protein>
    <submittedName>
        <fullName evidence="2">Uncharacterized protein</fullName>
    </submittedName>
</protein>
<name>A0ABT9Q728_9ACTN</name>
<evidence type="ECO:0000313" key="3">
    <source>
        <dbReference type="Proteomes" id="UP001225356"/>
    </source>
</evidence>
<dbReference type="RefSeq" id="WP_307556443.1">
    <property type="nucleotide sequence ID" value="NZ_JAUSQU010000001.1"/>
</dbReference>